<keyword evidence="4" id="KW-1185">Reference proteome</keyword>
<feature type="domain" description="SGNH hydrolase-type esterase" evidence="2">
    <location>
        <begin position="36"/>
        <end position="214"/>
    </location>
</feature>
<reference evidence="3 4" key="1">
    <citation type="submission" date="2018-03" db="EMBL/GenBank/DDBJ databases">
        <title>Genomic Encyclopedia of Archaeal and Bacterial Type Strains, Phase II (KMG-II): from individual species to whole genera.</title>
        <authorList>
            <person name="Goeker M."/>
        </authorList>
    </citation>
    <scope>NUCLEOTIDE SEQUENCE [LARGE SCALE GENOMIC DNA]</scope>
    <source>
        <strain evidence="3 4">DSM 27929</strain>
    </source>
</reference>
<comment type="caution">
    <text evidence="3">The sequence shown here is derived from an EMBL/GenBank/DDBJ whole genome shotgun (WGS) entry which is preliminary data.</text>
</comment>
<dbReference type="EMBL" id="PVTR01000005">
    <property type="protein sequence ID" value="PRY88061.1"/>
    <property type="molecule type" value="Genomic_DNA"/>
</dbReference>
<organism evidence="3 4">
    <name type="scientific">Mongoliibacter ruber</name>
    <dbReference type="NCBI Taxonomy" id="1750599"/>
    <lineage>
        <taxon>Bacteria</taxon>
        <taxon>Pseudomonadati</taxon>
        <taxon>Bacteroidota</taxon>
        <taxon>Cytophagia</taxon>
        <taxon>Cytophagales</taxon>
        <taxon>Cyclobacteriaceae</taxon>
        <taxon>Mongoliibacter</taxon>
    </lineage>
</organism>
<sequence>MKKITLLSLFSFLLFVGCMSQKPTPTKNKKTLNYLALGDSYTIGEGVSEDERYPNQLIDLLNTQGLTFEKPRIIAVTGWTTDELAKGIEEAEISKNTYDLVTLLVGVNNQYRGRDVENYRTEFRAQLHQAIGFAKGDPNKVVVLSIPDWGITPFAEARKVDQEKVKTEIDRYNQAKKEITLTLGAHYIDITEDYREIGARPEMVVEDKLHPSGLVYTDWAKKIEQVIKSEMKFH</sequence>
<name>A0A2T0WMY6_9BACT</name>
<dbReference type="CDD" id="cd01832">
    <property type="entry name" value="SGNH_hydrolase_like_1"/>
    <property type="match status" value="1"/>
</dbReference>
<dbReference type="Gene3D" id="3.40.50.1110">
    <property type="entry name" value="SGNH hydrolase"/>
    <property type="match status" value="1"/>
</dbReference>
<gene>
    <name evidence="3" type="ORF">CLW00_105182</name>
</gene>
<dbReference type="SUPFAM" id="SSF52266">
    <property type="entry name" value="SGNH hydrolase"/>
    <property type="match status" value="1"/>
</dbReference>
<evidence type="ECO:0000313" key="4">
    <source>
        <dbReference type="Proteomes" id="UP000238157"/>
    </source>
</evidence>
<protein>
    <submittedName>
        <fullName evidence="3">Lysophospholipase L1-like esterase</fullName>
    </submittedName>
</protein>
<dbReference type="InterPro" id="IPR036514">
    <property type="entry name" value="SGNH_hydro_sf"/>
</dbReference>
<feature type="chain" id="PRO_5015413079" evidence="1">
    <location>
        <begin position="21"/>
        <end position="234"/>
    </location>
</feature>
<evidence type="ECO:0000259" key="2">
    <source>
        <dbReference type="Pfam" id="PF13472"/>
    </source>
</evidence>
<dbReference type="OrthoDB" id="158267at2"/>
<accession>A0A2T0WMY6</accession>
<dbReference type="RefSeq" id="WP_106133551.1">
    <property type="nucleotide sequence ID" value="NZ_PVTR01000005.1"/>
</dbReference>
<feature type="signal peptide" evidence="1">
    <location>
        <begin position="1"/>
        <end position="20"/>
    </location>
</feature>
<keyword evidence="1" id="KW-0732">Signal</keyword>
<dbReference type="Pfam" id="PF13472">
    <property type="entry name" value="Lipase_GDSL_2"/>
    <property type="match status" value="1"/>
</dbReference>
<dbReference type="GO" id="GO:0016788">
    <property type="term" value="F:hydrolase activity, acting on ester bonds"/>
    <property type="evidence" value="ECO:0007669"/>
    <property type="project" value="UniProtKB-ARBA"/>
</dbReference>
<dbReference type="Proteomes" id="UP000238157">
    <property type="component" value="Unassembled WGS sequence"/>
</dbReference>
<proteinExistence type="predicted"/>
<evidence type="ECO:0000256" key="1">
    <source>
        <dbReference type="SAM" id="SignalP"/>
    </source>
</evidence>
<evidence type="ECO:0000313" key="3">
    <source>
        <dbReference type="EMBL" id="PRY88061.1"/>
    </source>
</evidence>
<dbReference type="PROSITE" id="PS51257">
    <property type="entry name" value="PROKAR_LIPOPROTEIN"/>
    <property type="match status" value="1"/>
</dbReference>
<dbReference type="AlphaFoldDB" id="A0A2T0WMY6"/>
<dbReference type="InterPro" id="IPR013830">
    <property type="entry name" value="SGNH_hydro"/>
</dbReference>